<dbReference type="EC" id="2.3.1.225" evidence="7"/>
<name>A0AAV2RJK0_MEGNR</name>
<comment type="domain">
    <text evidence="7">The DHHC domain is required for palmitoyltransferase activity.</text>
</comment>
<comment type="subcellular location">
    <subcellularLocation>
        <location evidence="1">Membrane</location>
        <topology evidence="1">Multi-pass membrane protein</topology>
    </subcellularLocation>
</comment>
<gene>
    <name evidence="9" type="ORF">MNOR_LOCUS25482</name>
</gene>
<evidence type="ECO:0000256" key="7">
    <source>
        <dbReference type="RuleBase" id="RU079119"/>
    </source>
</evidence>
<comment type="caution">
    <text evidence="9">The sequence shown here is derived from an EMBL/GenBank/DDBJ whole genome shotgun (WGS) entry which is preliminary data.</text>
</comment>
<feature type="transmembrane region" description="Helical" evidence="7">
    <location>
        <begin position="73"/>
        <end position="93"/>
    </location>
</feature>
<evidence type="ECO:0000256" key="4">
    <source>
        <dbReference type="ARBA" id="ARBA00022989"/>
    </source>
</evidence>
<dbReference type="GO" id="GO:0016020">
    <property type="term" value="C:membrane"/>
    <property type="evidence" value="ECO:0007669"/>
    <property type="project" value="UniProtKB-SubCell"/>
</dbReference>
<feature type="transmembrane region" description="Helical" evidence="7">
    <location>
        <begin position="319"/>
        <end position="345"/>
    </location>
</feature>
<keyword evidence="2 7" id="KW-0808">Transferase</keyword>
<evidence type="ECO:0000256" key="1">
    <source>
        <dbReference type="ARBA" id="ARBA00004141"/>
    </source>
</evidence>
<comment type="similarity">
    <text evidence="7">Belongs to the DHHC palmitoyltransferase family.</text>
</comment>
<reference evidence="9 10" key="1">
    <citation type="submission" date="2024-05" db="EMBL/GenBank/DDBJ databases">
        <authorList>
            <person name="Wallberg A."/>
        </authorList>
    </citation>
    <scope>NUCLEOTIDE SEQUENCE [LARGE SCALE GENOMIC DNA]</scope>
</reference>
<dbReference type="InterPro" id="IPR001594">
    <property type="entry name" value="Palmitoyltrfase_DHHC"/>
</dbReference>
<evidence type="ECO:0000313" key="10">
    <source>
        <dbReference type="Proteomes" id="UP001497623"/>
    </source>
</evidence>
<evidence type="ECO:0000259" key="8">
    <source>
        <dbReference type="Pfam" id="PF01529"/>
    </source>
</evidence>
<keyword evidence="3 7" id="KW-0812">Transmembrane</keyword>
<accession>A0AAV2RJK0</accession>
<keyword evidence="4 7" id="KW-1133">Transmembrane helix</keyword>
<evidence type="ECO:0000256" key="3">
    <source>
        <dbReference type="ARBA" id="ARBA00022692"/>
    </source>
</evidence>
<dbReference type="GO" id="GO:0019706">
    <property type="term" value="F:protein-cysteine S-palmitoyltransferase activity"/>
    <property type="evidence" value="ECO:0007669"/>
    <property type="project" value="UniProtKB-EC"/>
</dbReference>
<evidence type="ECO:0000256" key="2">
    <source>
        <dbReference type="ARBA" id="ARBA00022679"/>
    </source>
</evidence>
<feature type="transmembrane region" description="Helical" evidence="7">
    <location>
        <begin position="172"/>
        <end position="191"/>
    </location>
</feature>
<feature type="domain" description="Palmitoyltransferase DHHC" evidence="8">
    <location>
        <begin position="217"/>
        <end position="343"/>
    </location>
</feature>
<evidence type="ECO:0000256" key="5">
    <source>
        <dbReference type="ARBA" id="ARBA00023136"/>
    </source>
</evidence>
<sequence length="378" mass="42456">MVKNDSALCCCEYINQEGERSHLLGFFCDCEALDEAADRLFTLRGVNSGICSTIMSTVEDRLRVPWVGGAKKVSFDAFLGVLAPPFTIILGSISWTWCFVTYLIIVPVFLFSVHTFIRNSAIPENSGNGTLLPQPKKYPRSLFYLTWLIMSIISLLLVYYTQVINYLKISAYENLLLMFLGVFSCTCMYLVRELSCAGFDMPDNSEDEDEVIESGAWRICSDCKSKVPRQASHCKTCDACYLLRDHHCLWLDTCISCFNDRWFVVGVCVGVGALFYGAQITLTCVCHPALLNLHITTVLYPASCHNAFIDAMAGLSTSGAFYCLLLGTCLSGVALQQLVCIAGGVRLREYRYRRNLPGGASLWSWKTAFSNWIHFWWR</sequence>
<dbReference type="Proteomes" id="UP001497623">
    <property type="component" value="Unassembled WGS sequence"/>
</dbReference>
<keyword evidence="6 7" id="KW-0012">Acyltransferase</keyword>
<evidence type="ECO:0000256" key="6">
    <source>
        <dbReference type="ARBA" id="ARBA00023315"/>
    </source>
</evidence>
<dbReference type="PROSITE" id="PS50216">
    <property type="entry name" value="DHHC"/>
    <property type="match status" value="1"/>
</dbReference>
<dbReference type="PANTHER" id="PTHR12246">
    <property type="entry name" value="PALMITOYLTRANSFERASE ZDHHC16"/>
    <property type="match status" value="1"/>
</dbReference>
<feature type="transmembrane region" description="Helical" evidence="7">
    <location>
        <begin position="262"/>
        <end position="290"/>
    </location>
</feature>
<dbReference type="Pfam" id="PF01529">
    <property type="entry name" value="DHHC"/>
    <property type="match status" value="1"/>
</dbReference>
<feature type="transmembrane region" description="Helical" evidence="7">
    <location>
        <begin position="99"/>
        <end position="117"/>
    </location>
</feature>
<keyword evidence="10" id="KW-1185">Reference proteome</keyword>
<organism evidence="9 10">
    <name type="scientific">Meganyctiphanes norvegica</name>
    <name type="common">Northern krill</name>
    <name type="synonym">Thysanopoda norvegica</name>
    <dbReference type="NCBI Taxonomy" id="48144"/>
    <lineage>
        <taxon>Eukaryota</taxon>
        <taxon>Metazoa</taxon>
        <taxon>Ecdysozoa</taxon>
        <taxon>Arthropoda</taxon>
        <taxon>Crustacea</taxon>
        <taxon>Multicrustacea</taxon>
        <taxon>Malacostraca</taxon>
        <taxon>Eumalacostraca</taxon>
        <taxon>Eucarida</taxon>
        <taxon>Euphausiacea</taxon>
        <taxon>Euphausiidae</taxon>
        <taxon>Meganyctiphanes</taxon>
    </lineage>
</organism>
<dbReference type="EMBL" id="CAXKWB010024376">
    <property type="protein sequence ID" value="CAL4126217.1"/>
    <property type="molecule type" value="Genomic_DNA"/>
</dbReference>
<dbReference type="InterPro" id="IPR039859">
    <property type="entry name" value="PFA4/ZDH16/20/ERF2-like"/>
</dbReference>
<dbReference type="AlphaFoldDB" id="A0AAV2RJK0"/>
<protein>
    <recommendedName>
        <fullName evidence="7">Palmitoyltransferase</fullName>
        <ecNumber evidence="7">2.3.1.225</ecNumber>
    </recommendedName>
</protein>
<feature type="transmembrane region" description="Helical" evidence="7">
    <location>
        <begin position="142"/>
        <end position="160"/>
    </location>
</feature>
<comment type="catalytic activity">
    <reaction evidence="7">
        <text>L-cysteinyl-[protein] + hexadecanoyl-CoA = S-hexadecanoyl-L-cysteinyl-[protein] + CoA</text>
        <dbReference type="Rhea" id="RHEA:36683"/>
        <dbReference type="Rhea" id="RHEA-COMP:10131"/>
        <dbReference type="Rhea" id="RHEA-COMP:11032"/>
        <dbReference type="ChEBI" id="CHEBI:29950"/>
        <dbReference type="ChEBI" id="CHEBI:57287"/>
        <dbReference type="ChEBI" id="CHEBI:57379"/>
        <dbReference type="ChEBI" id="CHEBI:74151"/>
        <dbReference type="EC" id="2.3.1.225"/>
    </reaction>
</comment>
<keyword evidence="5 7" id="KW-0472">Membrane</keyword>
<evidence type="ECO:0000313" key="9">
    <source>
        <dbReference type="EMBL" id="CAL4126217.1"/>
    </source>
</evidence>
<proteinExistence type="inferred from homology"/>